<evidence type="ECO:0000256" key="13">
    <source>
        <dbReference type="PIRNR" id="PIRNR002811"/>
    </source>
</evidence>
<evidence type="ECO:0000256" key="8">
    <source>
        <dbReference type="ARBA" id="ARBA00022833"/>
    </source>
</evidence>
<dbReference type="SUPFAM" id="SSF57783">
    <property type="entry name" value="Zinc beta-ribbon"/>
    <property type="match status" value="1"/>
</dbReference>
<evidence type="ECO:0000256" key="2">
    <source>
        <dbReference type="ARBA" id="ARBA00022515"/>
    </source>
</evidence>
<accession>A0A1G2U3U2</accession>
<proteinExistence type="inferred from homology"/>
<dbReference type="Pfam" id="PF08275">
    <property type="entry name" value="DNAG_N"/>
    <property type="match status" value="1"/>
</dbReference>
<evidence type="ECO:0000313" key="16">
    <source>
        <dbReference type="EMBL" id="OHB04178.1"/>
    </source>
</evidence>
<keyword evidence="9" id="KW-0460">Magnesium</keyword>
<dbReference type="FunFam" id="3.90.980.10:FF:000001">
    <property type="entry name" value="DNA primase"/>
    <property type="match status" value="1"/>
</dbReference>
<evidence type="ECO:0000256" key="6">
    <source>
        <dbReference type="ARBA" id="ARBA00022723"/>
    </source>
</evidence>
<keyword evidence="10 12" id="KW-0238">DNA-binding</keyword>
<dbReference type="NCBIfam" id="TIGR01391">
    <property type="entry name" value="dnaG"/>
    <property type="match status" value="1"/>
</dbReference>
<keyword evidence="8 12" id="KW-0862">Zinc</keyword>
<dbReference type="SUPFAM" id="SSF56731">
    <property type="entry name" value="DNA primase core"/>
    <property type="match status" value="1"/>
</dbReference>
<dbReference type="GO" id="GO:0003677">
    <property type="term" value="F:DNA binding"/>
    <property type="evidence" value="ECO:0007669"/>
    <property type="project" value="UniProtKB-KW"/>
</dbReference>
<dbReference type="PIRSF" id="PIRSF002811">
    <property type="entry name" value="DnaG"/>
    <property type="match status" value="1"/>
</dbReference>
<dbReference type="GO" id="GO:0000428">
    <property type="term" value="C:DNA-directed RNA polymerase complex"/>
    <property type="evidence" value="ECO:0007669"/>
    <property type="project" value="UniProtKB-KW"/>
</dbReference>
<dbReference type="InterPro" id="IPR006295">
    <property type="entry name" value="DNA_primase_DnaG"/>
</dbReference>
<keyword evidence="1 12" id="KW-0240">DNA-directed RNA polymerase</keyword>
<evidence type="ECO:0000256" key="5">
    <source>
        <dbReference type="ARBA" id="ARBA00022705"/>
    </source>
</evidence>
<dbReference type="InterPro" id="IPR034151">
    <property type="entry name" value="TOPRIM_DnaG_bac"/>
</dbReference>
<dbReference type="GO" id="GO:0003899">
    <property type="term" value="F:DNA-directed RNA polymerase activity"/>
    <property type="evidence" value="ECO:0007669"/>
    <property type="project" value="UniProtKB-UniRule"/>
</dbReference>
<dbReference type="InterPro" id="IPR036977">
    <property type="entry name" value="DNA_primase_Znf_CHC2"/>
</dbReference>
<dbReference type="Proteomes" id="UP000176800">
    <property type="component" value="Unassembled WGS sequence"/>
</dbReference>
<comment type="similarity">
    <text evidence="12 13">Belongs to the DnaG primase family.</text>
</comment>
<keyword evidence="2 12" id="KW-0639">Primosome</keyword>
<keyword evidence="4 12" id="KW-0548">Nucleotidyltransferase</keyword>
<dbReference type="InterPro" id="IPR030846">
    <property type="entry name" value="DnaG_bac"/>
</dbReference>
<evidence type="ECO:0000256" key="4">
    <source>
        <dbReference type="ARBA" id="ARBA00022695"/>
    </source>
</evidence>
<reference evidence="16 17" key="1">
    <citation type="journal article" date="2016" name="Nat. Commun.">
        <title>Thousands of microbial genomes shed light on interconnected biogeochemical processes in an aquifer system.</title>
        <authorList>
            <person name="Anantharaman K."/>
            <person name="Brown C.T."/>
            <person name="Hug L.A."/>
            <person name="Sharon I."/>
            <person name="Castelle C.J."/>
            <person name="Probst A.J."/>
            <person name="Thomas B.C."/>
            <person name="Singh A."/>
            <person name="Wilkins M.J."/>
            <person name="Karaoz U."/>
            <person name="Brodie E.L."/>
            <person name="Williams K.H."/>
            <person name="Hubbard S.S."/>
            <person name="Banfield J.F."/>
        </authorList>
    </citation>
    <scope>NUCLEOTIDE SEQUENCE [LARGE SCALE GENOMIC DNA]</scope>
</reference>
<dbReference type="CDD" id="cd03364">
    <property type="entry name" value="TOPRIM_DnaG_primases"/>
    <property type="match status" value="1"/>
</dbReference>
<dbReference type="EC" id="2.7.7.101" evidence="12"/>
<dbReference type="FunFam" id="3.90.580.10:FF:000001">
    <property type="entry name" value="DNA primase"/>
    <property type="match status" value="1"/>
</dbReference>
<dbReference type="InterPro" id="IPR037068">
    <property type="entry name" value="DNA_primase_core_N_sf"/>
</dbReference>
<organism evidence="16 17">
    <name type="scientific">Candidatus Zambryskibacteria bacterium RIFCSPLOWO2_01_FULL_45_21</name>
    <dbReference type="NCBI Taxonomy" id="1802761"/>
    <lineage>
        <taxon>Bacteria</taxon>
        <taxon>Candidatus Zambryskiibacteriota</taxon>
    </lineage>
</organism>
<dbReference type="GO" id="GO:0006269">
    <property type="term" value="P:DNA replication, synthesis of primer"/>
    <property type="evidence" value="ECO:0007669"/>
    <property type="project" value="UniProtKB-UniRule"/>
</dbReference>
<protein>
    <recommendedName>
        <fullName evidence="12 13">DNA primase</fullName>
        <ecNumber evidence="12">2.7.7.101</ecNumber>
    </recommendedName>
</protein>
<evidence type="ECO:0000256" key="14">
    <source>
        <dbReference type="PIRSR" id="PIRSR002811-1"/>
    </source>
</evidence>
<dbReference type="InterPro" id="IPR013264">
    <property type="entry name" value="DNAG_N"/>
</dbReference>
<evidence type="ECO:0000256" key="9">
    <source>
        <dbReference type="ARBA" id="ARBA00022842"/>
    </source>
</evidence>
<dbReference type="GO" id="GO:0005737">
    <property type="term" value="C:cytoplasm"/>
    <property type="evidence" value="ECO:0007669"/>
    <property type="project" value="TreeGrafter"/>
</dbReference>
<dbReference type="AlphaFoldDB" id="A0A1G2U3U2"/>
<evidence type="ECO:0000256" key="10">
    <source>
        <dbReference type="ARBA" id="ARBA00023125"/>
    </source>
</evidence>
<evidence type="ECO:0000256" key="12">
    <source>
        <dbReference type="HAMAP-Rule" id="MF_00974"/>
    </source>
</evidence>
<keyword evidence="7 12" id="KW-0863">Zinc-finger</keyword>
<evidence type="ECO:0000256" key="3">
    <source>
        <dbReference type="ARBA" id="ARBA00022679"/>
    </source>
</evidence>
<dbReference type="Gene3D" id="3.40.1360.10">
    <property type="match status" value="1"/>
</dbReference>
<evidence type="ECO:0000259" key="15">
    <source>
        <dbReference type="PROSITE" id="PS50880"/>
    </source>
</evidence>
<name>A0A1G2U3U2_9BACT</name>
<comment type="catalytic activity">
    <reaction evidence="12">
        <text>ssDNA + n NTP = ssDNA/pppN(pN)n-1 hybrid + (n-1) diphosphate.</text>
        <dbReference type="EC" id="2.7.7.101"/>
    </reaction>
</comment>
<dbReference type="Gene3D" id="3.90.980.10">
    <property type="entry name" value="DNA primase, catalytic core, N-terminal domain"/>
    <property type="match status" value="1"/>
</dbReference>
<dbReference type="PANTHER" id="PTHR30313">
    <property type="entry name" value="DNA PRIMASE"/>
    <property type="match status" value="1"/>
</dbReference>
<comment type="function">
    <text evidence="12 13">RNA polymerase that catalyzes the synthesis of short RNA molecules used as primers for DNA polymerase during DNA replication.</text>
</comment>
<comment type="cofactor">
    <cofactor evidence="12 13 14">
        <name>Zn(2+)</name>
        <dbReference type="ChEBI" id="CHEBI:29105"/>
    </cofactor>
    <text evidence="12 13 14">Binds 1 zinc ion per monomer.</text>
</comment>
<dbReference type="Gene3D" id="3.90.580.10">
    <property type="entry name" value="Zinc finger, CHC2-type domain"/>
    <property type="match status" value="1"/>
</dbReference>
<gene>
    <name evidence="12" type="primary">dnaG</name>
    <name evidence="16" type="ORF">A3B14_02075</name>
</gene>
<dbReference type="PANTHER" id="PTHR30313:SF2">
    <property type="entry name" value="DNA PRIMASE"/>
    <property type="match status" value="1"/>
</dbReference>
<dbReference type="InterPro" id="IPR050219">
    <property type="entry name" value="DnaG_primase"/>
</dbReference>
<sequence>MPSPVEQIKERLDIAEVIGSYIKLEKAGGNFKAKCPFHNEKTPSFFVSPDRGTYYCFGCGAKGDIFTFIQEFEGVDFPEALKMLAERAGVKLSDRKNVNYKEHSELYGILAEAAEFFVKNLKDNPKARKYLLNRGLKEKTIEDWQIGFAPDEWRSLFEYFKAKNVSDEKLLAAGLIKKTSEDGKRETFYDVFRGRIMFPISDSRGKIVGFSGRILVATDKAPKYVNSPETAIFKKSEILYGLDRAKKEIRRMDYSILVEGQMDLLMAHQEGFANAVASSGTAFTENHILRLKRLSGRIIMAFDADSAGFQAAKKSAELSLSLGMEVKIAPLPKGTDPAELIKSDLSGWRDCLKNSKHIIDHYLDTLLTSGISGRNLAKEIKLNVLPIVGLLPSSIDKSHFVSQIAKKSGLREDAIWQDLKITAESGMSQDMEDGLEELSHHRNHIIRKLVGILLWQEGSAIKNIDVEDLGENIKRVLGSENFYKLYKQYGDNREELVFEVENYYGDGSILERDLSELLVHFEEDALKERLVSAMRELQVSEERKDEGRSAELLSVCQSISERLAELSKKSKASF</sequence>
<dbReference type="Pfam" id="PF01807">
    <property type="entry name" value="Zn_ribbon_DnaG"/>
    <property type="match status" value="1"/>
</dbReference>
<evidence type="ECO:0000256" key="1">
    <source>
        <dbReference type="ARBA" id="ARBA00022478"/>
    </source>
</evidence>
<dbReference type="InterPro" id="IPR002694">
    <property type="entry name" value="Znf_CHC2"/>
</dbReference>
<dbReference type="PROSITE" id="PS50880">
    <property type="entry name" value="TOPRIM"/>
    <property type="match status" value="1"/>
</dbReference>
<keyword evidence="3 12" id="KW-0808">Transferase</keyword>
<dbReference type="GO" id="GO:0008270">
    <property type="term" value="F:zinc ion binding"/>
    <property type="evidence" value="ECO:0007669"/>
    <property type="project" value="UniProtKB-UniRule"/>
</dbReference>
<evidence type="ECO:0000313" key="17">
    <source>
        <dbReference type="Proteomes" id="UP000176800"/>
    </source>
</evidence>
<dbReference type="SMART" id="SM00400">
    <property type="entry name" value="ZnF_CHCC"/>
    <property type="match status" value="1"/>
</dbReference>
<evidence type="ECO:0000256" key="11">
    <source>
        <dbReference type="ARBA" id="ARBA00023163"/>
    </source>
</evidence>
<dbReference type="InterPro" id="IPR006171">
    <property type="entry name" value="TOPRIM_dom"/>
</dbReference>
<keyword evidence="11 12" id="KW-0804">Transcription</keyword>
<keyword evidence="5 12" id="KW-0235">DNA replication</keyword>
<dbReference type="GO" id="GO:1990077">
    <property type="term" value="C:primosome complex"/>
    <property type="evidence" value="ECO:0007669"/>
    <property type="project" value="UniProtKB-KW"/>
</dbReference>
<dbReference type="SMART" id="SM00493">
    <property type="entry name" value="TOPRIM"/>
    <property type="match status" value="1"/>
</dbReference>
<keyword evidence="6 12" id="KW-0479">Metal-binding</keyword>
<feature type="zinc finger region" description="CHC2-type" evidence="12 14">
    <location>
        <begin position="35"/>
        <end position="59"/>
    </location>
</feature>
<evidence type="ECO:0000256" key="7">
    <source>
        <dbReference type="ARBA" id="ARBA00022771"/>
    </source>
</evidence>
<dbReference type="EMBL" id="MHWE01000010">
    <property type="protein sequence ID" value="OHB04178.1"/>
    <property type="molecule type" value="Genomic_DNA"/>
</dbReference>
<comment type="caution">
    <text evidence="16">The sequence shown here is derived from an EMBL/GenBank/DDBJ whole genome shotgun (WGS) entry which is preliminary data.</text>
</comment>
<dbReference type="HAMAP" id="MF_00974">
    <property type="entry name" value="DNA_primase_DnaG"/>
    <property type="match status" value="1"/>
</dbReference>
<comment type="subunit">
    <text evidence="12">Monomer. Interacts with DnaB.</text>
</comment>
<comment type="domain">
    <text evidence="12">Contains an N-terminal zinc-binding domain, a central core domain that contains the primase activity, and a C-terminal DnaB-binding domain.</text>
</comment>
<feature type="domain" description="Toprim" evidence="15">
    <location>
        <begin position="253"/>
        <end position="334"/>
    </location>
</feature>
<dbReference type="Pfam" id="PF13155">
    <property type="entry name" value="Toprim_2"/>
    <property type="match status" value="1"/>
</dbReference>